<keyword evidence="2" id="KW-0238">DNA-binding</keyword>
<gene>
    <name evidence="4" type="ORF">LY28_03495</name>
</gene>
<dbReference type="Pfam" id="PF12116">
    <property type="entry name" value="SpoIIID"/>
    <property type="match status" value="1"/>
</dbReference>
<evidence type="ECO:0000313" key="4">
    <source>
        <dbReference type="EMBL" id="PYG84874.1"/>
    </source>
</evidence>
<dbReference type="InterPro" id="IPR018356">
    <property type="entry name" value="Tscrpt_reg_HTH_DeoR_CS"/>
</dbReference>
<dbReference type="GO" id="GO:0003677">
    <property type="term" value="F:DNA binding"/>
    <property type="evidence" value="ECO:0007669"/>
    <property type="project" value="UniProtKB-KW"/>
</dbReference>
<dbReference type="GO" id="GO:0003700">
    <property type="term" value="F:DNA-binding transcription factor activity"/>
    <property type="evidence" value="ECO:0007669"/>
    <property type="project" value="InterPro"/>
</dbReference>
<keyword evidence="1" id="KW-0805">Transcription regulation</keyword>
<keyword evidence="3" id="KW-0804">Transcription</keyword>
<dbReference type="InterPro" id="IPR014208">
    <property type="entry name" value="Spore_III_D"/>
</dbReference>
<evidence type="ECO:0000256" key="2">
    <source>
        <dbReference type="ARBA" id="ARBA00023125"/>
    </source>
</evidence>
<evidence type="ECO:0000313" key="5">
    <source>
        <dbReference type="Proteomes" id="UP000248132"/>
    </source>
</evidence>
<protein>
    <submittedName>
        <fullName evidence="4">Putative DeoR family transcriptional regulator (Stage III sporulation protein D)</fullName>
    </submittedName>
</protein>
<comment type="caution">
    <text evidence="4">The sequence shown here is derived from an EMBL/GenBank/DDBJ whole genome shotgun (WGS) entry which is preliminary data.</text>
</comment>
<reference evidence="4 5" key="1">
    <citation type="submission" date="2018-06" db="EMBL/GenBank/DDBJ databases">
        <title>Genomic Encyclopedia of Type Strains, Phase I: the one thousand microbial genomes (KMG-I) project.</title>
        <authorList>
            <person name="Kyrpides N."/>
        </authorList>
    </citation>
    <scope>NUCLEOTIDE SEQUENCE [LARGE SCALE GENOMIC DNA]</scope>
    <source>
        <strain evidence="4 5">DSM 19573</strain>
    </source>
</reference>
<organism evidence="4 5">
    <name type="scientific">Ruminiclostridium sufflavum DSM 19573</name>
    <dbReference type="NCBI Taxonomy" id="1121337"/>
    <lineage>
        <taxon>Bacteria</taxon>
        <taxon>Bacillati</taxon>
        <taxon>Bacillota</taxon>
        <taxon>Clostridia</taxon>
        <taxon>Eubacteriales</taxon>
        <taxon>Oscillospiraceae</taxon>
        <taxon>Ruminiclostridium</taxon>
    </lineage>
</organism>
<sequence length="46" mass="5431">MKEYIEERVLELANYIIDRKTTVRYAAKKFGISKSTVHKDVTKWNG</sequence>
<dbReference type="AlphaFoldDB" id="A0A318XSF2"/>
<proteinExistence type="predicted"/>
<accession>A0A318XSF2</accession>
<dbReference type="EMBL" id="QKMR01000029">
    <property type="protein sequence ID" value="PYG84874.1"/>
    <property type="molecule type" value="Genomic_DNA"/>
</dbReference>
<dbReference type="PROSITE" id="PS00894">
    <property type="entry name" value="HTH_DEOR_1"/>
    <property type="match status" value="1"/>
</dbReference>
<name>A0A318XSF2_9FIRM</name>
<evidence type="ECO:0000256" key="3">
    <source>
        <dbReference type="ARBA" id="ARBA00023163"/>
    </source>
</evidence>
<dbReference type="Proteomes" id="UP000248132">
    <property type="component" value="Unassembled WGS sequence"/>
</dbReference>
<evidence type="ECO:0000256" key="1">
    <source>
        <dbReference type="ARBA" id="ARBA00023015"/>
    </source>
</evidence>
<keyword evidence="5" id="KW-1185">Reference proteome</keyword>